<evidence type="ECO:0000256" key="2">
    <source>
        <dbReference type="ARBA" id="ARBA00023054"/>
    </source>
</evidence>
<evidence type="ECO:0000313" key="7">
    <source>
        <dbReference type="Proteomes" id="UP001596012"/>
    </source>
</evidence>
<dbReference type="EMBL" id="JBHSFG010000020">
    <property type="protein sequence ID" value="MFC4465294.1"/>
    <property type="molecule type" value="Genomic_DNA"/>
</dbReference>
<protein>
    <submittedName>
        <fullName evidence="6">Peptidoglycan-binding protein</fullName>
    </submittedName>
</protein>
<dbReference type="InterPro" id="IPR002477">
    <property type="entry name" value="Peptidoglycan-bd-like"/>
</dbReference>
<dbReference type="PANTHER" id="PTHR32347:SF23">
    <property type="entry name" value="BLL5650 PROTEIN"/>
    <property type="match status" value="1"/>
</dbReference>
<evidence type="ECO:0000256" key="4">
    <source>
        <dbReference type="SAM" id="Phobius"/>
    </source>
</evidence>
<organism evidence="6 7">
    <name type="scientific">Streptomyces xiangluensis</name>
    <dbReference type="NCBI Taxonomy" id="2665720"/>
    <lineage>
        <taxon>Bacteria</taxon>
        <taxon>Bacillati</taxon>
        <taxon>Actinomycetota</taxon>
        <taxon>Actinomycetes</taxon>
        <taxon>Kitasatosporales</taxon>
        <taxon>Streptomycetaceae</taxon>
        <taxon>Streptomyces</taxon>
    </lineage>
</organism>
<reference evidence="7" key="1">
    <citation type="journal article" date="2019" name="Int. J. Syst. Evol. Microbiol.">
        <title>The Global Catalogue of Microorganisms (GCM) 10K type strain sequencing project: providing services to taxonomists for standard genome sequencing and annotation.</title>
        <authorList>
            <consortium name="The Broad Institute Genomics Platform"/>
            <consortium name="The Broad Institute Genome Sequencing Center for Infectious Disease"/>
            <person name="Wu L."/>
            <person name="Ma J."/>
        </authorList>
    </citation>
    <scope>NUCLEOTIDE SEQUENCE [LARGE SCALE GENOMIC DNA]</scope>
    <source>
        <strain evidence="7">DT43</strain>
    </source>
</reference>
<feature type="region of interest" description="Disordered" evidence="3">
    <location>
        <begin position="1"/>
        <end position="27"/>
    </location>
</feature>
<feature type="transmembrane region" description="Helical" evidence="4">
    <location>
        <begin position="31"/>
        <end position="51"/>
    </location>
</feature>
<evidence type="ECO:0000259" key="5">
    <source>
        <dbReference type="Pfam" id="PF01471"/>
    </source>
</evidence>
<gene>
    <name evidence="6" type="ORF">ACFPH6_12215</name>
</gene>
<dbReference type="InterPro" id="IPR036366">
    <property type="entry name" value="PGBDSf"/>
</dbReference>
<name>A0ABV8YKL9_9ACTN</name>
<accession>A0ABV8YKL9</accession>
<comment type="subcellular location">
    <subcellularLocation>
        <location evidence="1">Cell envelope</location>
    </subcellularLocation>
</comment>
<evidence type="ECO:0000256" key="3">
    <source>
        <dbReference type="SAM" id="MobiDB-lite"/>
    </source>
</evidence>
<evidence type="ECO:0000313" key="6">
    <source>
        <dbReference type="EMBL" id="MFC4465294.1"/>
    </source>
</evidence>
<feature type="region of interest" description="Disordered" evidence="3">
    <location>
        <begin position="79"/>
        <end position="112"/>
    </location>
</feature>
<dbReference type="SUPFAM" id="SSF47090">
    <property type="entry name" value="PGBD-like"/>
    <property type="match status" value="1"/>
</dbReference>
<sequence length="380" mass="39639">MTGEQFLALPENQSPPTGRRGRGRKRRAKKITAAVFVLATAGAVTVAALGLGGESDSGGPAASELPPKTAEILRQTLKDTQSKDGELGHGTAKTVSGRLPGTLTRMPKPGTKITRGDELYAVNNQPVMVMYGALPAYRPLKEKDKGPDVKQLEANLAALGYTGFTVDEEYSDLTAKAVKRWQEDHGLKKTGTVELGRVIFTPGAVRVDSTEAATGDVTGPDQKLLACTGTDKAVTLELDPDDHQLAKKGRPVAIRLPDGSTVNGKISDVTTVLKPGEGDQAPQTKINVVVALADAKARKAADAYDGQAGVHVEFTSGERENVLTVPVSALVALPGGGFGVEVVDGKTTKQVAVTTGLFADGRVEISGDGIAEGTRIGMPK</sequence>
<keyword evidence="7" id="KW-1185">Reference proteome</keyword>
<dbReference type="Gene3D" id="2.40.420.20">
    <property type="match status" value="1"/>
</dbReference>
<dbReference type="PANTHER" id="PTHR32347">
    <property type="entry name" value="EFFLUX SYSTEM COMPONENT YKNX-RELATED"/>
    <property type="match status" value="1"/>
</dbReference>
<dbReference type="RefSeq" id="WP_386341164.1">
    <property type="nucleotide sequence ID" value="NZ_JBHSFG010000020.1"/>
</dbReference>
<dbReference type="Gene3D" id="1.10.101.10">
    <property type="entry name" value="PGBD-like superfamily/PGBD"/>
    <property type="match status" value="1"/>
</dbReference>
<proteinExistence type="predicted"/>
<keyword evidence="4" id="KW-0472">Membrane</keyword>
<comment type="caution">
    <text evidence="6">The sequence shown here is derived from an EMBL/GenBank/DDBJ whole genome shotgun (WGS) entry which is preliminary data.</text>
</comment>
<keyword evidence="4" id="KW-1133">Transmembrane helix</keyword>
<dbReference type="InterPro" id="IPR050465">
    <property type="entry name" value="UPF0194_transport"/>
</dbReference>
<dbReference type="InterPro" id="IPR036365">
    <property type="entry name" value="PGBD-like_sf"/>
</dbReference>
<dbReference type="Proteomes" id="UP001596012">
    <property type="component" value="Unassembled WGS sequence"/>
</dbReference>
<dbReference type="Pfam" id="PF01471">
    <property type="entry name" value="PG_binding_1"/>
    <property type="match status" value="1"/>
</dbReference>
<feature type="domain" description="Peptidoglycan binding-like" evidence="5">
    <location>
        <begin position="146"/>
        <end position="193"/>
    </location>
</feature>
<evidence type="ECO:0000256" key="1">
    <source>
        <dbReference type="ARBA" id="ARBA00004196"/>
    </source>
</evidence>
<keyword evidence="2" id="KW-0175">Coiled coil</keyword>
<keyword evidence="4" id="KW-0812">Transmembrane</keyword>